<feature type="compositionally biased region" description="Low complexity" evidence="1">
    <location>
        <begin position="159"/>
        <end position="170"/>
    </location>
</feature>
<name>A0A5C5G3X5_9BASI</name>
<feature type="compositionally biased region" description="Low complexity" evidence="1">
    <location>
        <begin position="1"/>
        <end position="21"/>
    </location>
</feature>
<evidence type="ECO:0000313" key="3">
    <source>
        <dbReference type="Proteomes" id="UP000311382"/>
    </source>
</evidence>
<comment type="caution">
    <text evidence="2">The sequence shown here is derived from an EMBL/GenBank/DDBJ whole genome shotgun (WGS) entry which is preliminary data.</text>
</comment>
<proteinExistence type="predicted"/>
<organism evidence="2 3">
    <name type="scientific">Rhodotorula diobovata</name>
    <dbReference type="NCBI Taxonomy" id="5288"/>
    <lineage>
        <taxon>Eukaryota</taxon>
        <taxon>Fungi</taxon>
        <taxon>Dikarya</taxon>
        <taxon>Basidiomycota</taxon>
        <taxon>Pucciniomycotina</taxon>
        <taxon>Microbotryomycetes</taxon>
        <taxon>Sporidiobolales</taxon>
        <taxon>Sporidiobolaceae</taxon>
        <taxon>Rhodotorula</taxon>
    </lineage>
</organism>
<dbReference type="Proteomes" id="UP000311382">
    <property type="component" value="Unassembled WGS sequence"/>
</dbReference>
<accession>A0A5C5G3X5</accession>
<keyword evidence="3" id="KW-1185">Reference proteome</keyword>
<feature type="compositionally biased region" description="Basic residues" evidence="1">
    <location>
        <begin position="143"/>
        <end position="158"/>
    </location>
</feature>
<feature type="compositionally biased region" description="Basic and acidic residues" evidence="1">
    <location>
        <begin position="171"/>
        <end position="188"/>
    </location>
</feature>
<dbReference type="EMBL" id="SOZI01000014">
    <property type="protein sequence ID" value="TNY23159.1"/>
    <property type="molecule type" value="Genomic_DNA"/>
</dbReference>
<gene>
    <name evidence="2" type="ORF">DMC30DRAFT_414361</name>
</gene>
<feature type="compositionally biased region" description="Basic residues" evidence="1">
    <location>
        <begin position="42"/>
        <end position="51"/>
    </location>
</feature>
<dbReference type="AlphaFoldDB" id="A0A5C5G3X5"/>
<evidence type="ECO:0000313" key="2">
    <source>
        <dbReference type="EMBL" id="TNY23159.1"/>
    </source>
</evidence>
<feature type="compositionally biased region" description="Pro residues" evidence="1">
    <location>
        <begin position="22"/>
        <end position="35"/>
    </location>
</feature>
<feature type="region of interest" description="Disordered" evidence="1">
    <location>
        <begin position="116"/>
        <end position="188"/>
    </location>
</feature>
<reference evidence="2 3" key="1">
    <citation type="submission" date="2019-03" db="EMBL/GenBank/DDBJ databases">
        <title>Rhodosporidium diobovatum UCD-FST 08-225 genome sequencing, assembly, and annotation.</title>
        <authorList>
            <person name="Fakankun I.U."/>
            <person name="Fristensky B."/>
            <person name="Levin D.B."/>
        </authorList>
    </citation>
    <scope>NUCLEOTIDE SEQUENCE [LARGE SCALE GENOMIC DNA]</scope>
    <source>
        <strain evidence="2 3">UCD-FST 08-225</strain>
    </source>
</reference>
<feature type="region of interest" description="Disordered" evidence="1">
    <location>
        <begin position="1"/>
        <end position="65"/>
    </location>
</feature>
<protein>
    <submittedName>
        <fullName evidence="2">Uncharacterized protein</fullName>
    </submittedName>
</protein>
<sequence>MSSPTASTSPPHPPALVLIPATPLPPPSPRLPSSPAPSSFSRRGRTPHRVARVPPPPLPSTPATAGLLLPLELGAAHVLELYLASPSPTTVAASPLTRTPPAFTLPFTSLLVADPVSPPPVVDGEQDDARHAPTSGRSSGGTGKKKHKKQHLPTRTRSRSTPARPRIPAIWRDKAHEGEKAAARGGTAEREYLKVDAKLEYAMNALGF</sequence>
<evidence type="ECO:0000256" key="1">
    <source>
        <dbReference type="SAM" id="MobiDB-lite"/>
    </source>
</evidence>